<evidence type="ECO:0000259" key="1">
    <source>
        <dbReference type="Pfam" id="PF18980"/>
    </source>
</evidence>
<evidence type="ECO:0000313" key="3">
    <source>
        <dbReference type="Proteomes" id="UP000574276"/>
    </source>
</evidence>
<accession>A0A839JY05</accession>
<dbReference type="AlphaFoldDB" id="A0A839JY05"/>
<name>A0A839JY05_9FIRM</name>
<proteinExistence type="predicted"/>
<protein>
    <recommendedName>
        <fullName evidence="1">DUF5716 domain-containing protein</fullName>
    </recommendedName>
</protein>
<dbReference type="Pfam" id="PF18980">
    <property type="entry name" value="DUF5716_C"/>
    <property type="match status" value="1"/>
</dbReference>
<dbReference type="InterPro" id="IPR043770">
    <property type="entry name" value="DUF5716_C"/>
</dbReference>
<comment type="caution">
    <text evidence="2">The sequence shown here is derived from an EMBL/GenBank/DDBJ whole genome shotgun (WGS) entry which is preliminary data.</text>
</comment>
<evidence type="ECO:0000313" key="2">
    <source>
        <dbReference type="EMBL" id="MBB2182097.1"/>
    </source>
</evidence>
<sequence length="422" mass="48439">MNTQKKVIVGYDLCDDYSQVCCYSYKLNEPVLIGPREYEKEEEYRIPTVLCMKNETKQWLYGEEAIHCAKMQEGYLVEHILDKAYNRDEIEIQQQKISGITLLEKFFRKSLTLVKTHFPTDPITKLVVSIKNTDPNHVNIIYEALSSLGLEKDRVVILNHAGAFLYYALSQDSALWRNDVGLFDYSREGLYYYQASINRRVKPMVVDLKKTNYSTHLNYEMRNQKKENLAYIFENTANTALYKQIVSTLYITGEGFEGDWAEAAIKNLCVGRRVFYGQNLYSKGACYAAKELSGDQVLGEMVLLNEDMIKNSVLLRVYKDAKFAEVPLAEAGEVWYDINRCLEVIPEGNAELEIILKNIVTKESVRERVLLQQLPQRPDRMTRLSIHLQCPDKSTGIITVTDLGFGELYQGTGRILEFAVGV</sequence>
<dbReference type="RefSeq" id="WP_228351828.1">
    <property type="nucleotide sequence ID" value="NZ_JACEGA010000001.1"/>
</dbReference>
<reference evidence="2 3" key="1">
    <citation type="submission" date="2020-07" db="EMBL/GenBank/DDBJ databases">
        <title>Characterization and genome sequencing of isolate MD1, a novel member within the family Lachnospiraceae.</title>
        <authorList>
            <person name="Rettenmaier R."/>
            <person name="Di Bello L."/>
            <person name="Zinser C."/>
            <person name="Scheitz K."/>
            <person name="Liebl W."/>
            <person name="Zverlov V."/>
        </authorList>
    </citation>
    <scope>NUCLEOTIDE SEQUENCE [LARGE SCALE GENOMIC DNA]</scope>
    <source>
        <strain evidence="2 3">MD1</strain>
    </source>
</reference>
<keyword evidence="3" id="KW-1185">Reference proteome</keyword>
<dbReference type="EMBL" id="JACEGA010000001">
    <property type="protein sequence ID" value="MBB2182097.1"/>
    <property type="molecule type" value="Genomic_DNA"/>
</dbReference>
<feature type="domain" description="DUF5716" evidence="1">
    <location>
        <begin position="125"/>
        <end position="418"/>
    </location>
</feature>
<gene>
    <name evidence="2" type="ORF">H0486_04315</name>
</gene>
<dbReference type="Proteomes" id="UP000574276">
    <property type="component" value="Unassembled WGS sequence"/>
</dbReference>
<organism evidence="2 3">
    <name type="scientific">Variimorphobacter saccharofermentans</name>
    <dbReference type="NCBI Taxonomy" id="2755051"/>
    <lineage>
        <taxon>Bacteria</taxon>
        <taxon>Bacillati</taxon>
        <taxon>Bacillota</taxon>
        <taxon>Clostridia</taxon>
        <taxon>Lachnospirales</taxon>
        <taxon>Lachnospiraceae</taxon>
        <taxon>Variimorphobacter</taxon>
    </lineage>
</organism>
<dbReference type="Gene3D" id="3.30.420.40">
    <property type="match status" value="1"/>
</dbReference>